<dbReference type="Pfam" id="PF14317">
    <property type="entry name" value="YcxB"/>
    <property type="match status" value="1"/>
</dbReference>
<dbReference type="Proteomes" id="UP001442841">
    <property type="component" value="Chromosome"/>
</dbReference>
<feature type="domain" description="YcxB-like C-terminal" evidence="2">
    <location>
        <begin position="93"/>
        <end position="155"/>
    </location>
</feature>
<reference evidence="3 4" key="1">
    <citation type="submission" date="2024-04" db="EMBL/GenBank/DDBJ databases">
        <title>Isolation of an actinomycete strain from pig manure.</title>
        <authorList>
            <person name="Gong T."/>
            <person name="Yu Z."/>
            <person name="An M."/>
            <person name="Wei C."/>
            <person name="Yang W."/>
            <person name="Liu L."/>
        </authorList>
    </citation>
    <scope>NUCLEOTIDE SEQUENCE [LARGE SCALE GENOMIC DNA]</scope>
    <source>
        <strain evidence="3 4">ZF39</strain>
    </source>
</reference>
<keyword evidence="1" id="KW-0472">Membrane</keyword>
<keyword evidence="1" id="KW-0812">Transmembrane</keyword>
<name>A0ABZ3FQL3_9ACTN</name>
<accession>A0ABZ3FQL3</accession>
<evidence type="ECO:0000313" key="3">
    <source>
        <dbReference type="EMBL" id="XAN07445.1"/>
    </source>
</evidence>
<keyword evidence="1" id="KW-1133">Transmembrane helix</keyword>
<organism evidence="3 4">
    <name type="scientific">Ammonicoccus fulvus</name>
    <dbReference type="NCBI Taxonomy" id="3138240"/>
    <lineage>
        <taxon>Bacteria</taxon>
        <taxon>Bacillati</taxon>
        <taxon>Actinomycetota</taxon>
        <taxon>Actinomycetes</taxon>
        <taxon>Propionibacteriales</taxon>
        <taxon>Propionibacteriaceae</taxon>
        <taxon>Ammonicoccus</taxon>
    </lineage>
</organism>
<evidence type="ECO:0000313" key="4">
    <source>
        <dbReference type="Proteomes" id="UP001442841"/>
    </source>
</evidence>
<keyword evidence="4" id="KW-1185">Reference proteome</keyword>
<feature type="transmembrane region" description="Helical" evidence="1">
    <location>
        <begin position="27"/>
        <end position="53"/>
    </location>
</feature>
<feature type="transmembrane region" description="Helical" evidence="1">
    <location>
        <begin position="59"/>
        <end position="76"/>
    </location>
</feature>
<sequence>MITDDGHLVYDVRANASRMFGHRMRHIVNPVVGIAAGFLFGAALFVVAVQGVFGVRPSIVAILVALVAVVAYLVAVGRARQRAGALGAYALTLGPDGVEVRTNGGGSAQPWSAFVRWLEDDHDVVLVSGRWREREIVVLPKSGVPEEELDLIREVLHSHIDPDDEPLEDAFVEMGWDEEPERLPRRRAE</sequence>
<evidence type="ECO:0000259" key="2">
    <source>
        <dbReference type="Pfam" id="PF14317"/>
    </source>
</evidence>
<dbReference type="RefSeq" id="WP_425308906.1">
    <property type="nucleotide sequence ID" value="NZ_CP154795.1"/>
</dbReference>
<protein>
    <submittedName>
        <fullName evidence="3">YcxB family protein</fullName>
    </submittedName>
</protein>
<evidence type="ECO:0000256" key="1">
    <source>
        <dbReference type="SAM" id="Phobius"/>
    </source>
</evidence>
<dbReference type="EMBL" id="CP154795">
    <property type="protein sequence ID" value="XAN07445.1"/>
    <property type="molecule type" value="Genomic_DNA"/>
</dbReference>
<gene>
    <name evidence="3" type="ORF">AADG42_09125</name>
</gene>
<proteinExistence type="predicted"/>
<dbReference type="InterPro" id="IPR025588">
    <property type="entry name" value="YcxB-like_C"/>
</dbReference>